<accession>A0A8J5XY66</accession>
<keyword evidence="1" id="KW-1133">Transmembrane helix</keyword>
<dbReference type="OrthoDB" id="10263376at2759"/>
<sequence length="161" mass="17164">MPGLTAGQFTRAEAGDNAKLLATAASGLLAGALTFVSFVDTRTILRLVHEGESKLVTRYFSVWWPNGRDLMLPLVLTTGALHGAAYALTSELGWLWTAAAATSIGPYTRVVLGEDIAALRDAGTAKVATIARRFCMLHHPRTLIAAATFAVALRSLSTPRR</sequence>
<dbReference type="EMBL" id="JAGTXO010000001">
    <property type="protein sequence ID" value="KAG8471211.1"/>
    <property type="molecule type" value="Genomic_DNA"/>
</dbReference>
<comment type="caution">
    <text evidence="2">The sequence shown here is derived from an EMBL/GenBank/DDBJ whole genome shotgun (WGS) entry which is preliminary data.</text>
</comment>
<reference evidence="2" key="1">
    <citation type="submission" date="2021-05" db="EMBL/GenBank/DDBJ databases">
        <title>The genome of the haptophyte Pavlova lutheri (Diacronema luteri, Pavlovales) - a model for lipid biosynthesis in eukaryotic algae.</title>
        <authorList>
            <person name="Hulatt C.J."/>
            <person name="Posewitz M.C."/>
        </authorList>
    </citation>
    <scope>NUCLEOTIDE SEQUENCE</scope>
    <source>
        <strain evidence="2">NIVA-4/92</strain>
    </source>
</reference>
<protein>
    <submittedName>
        <fullName evidence="2">Uncharacterized protein</fullName>
    </submittedName>
</protein>
<name>A0A8J5XY66_DIALT</name>
<dbReference type="Proteomes" id="UP000751190">
    <property type="component" value="Unassembled WGS sequence"/>
</dbReference>
<evidence type="ECO:0000256" key="1">
    <source>
        <dbReference type="SAM" id="Phobius"/>
    </source>
</evidence>
<keyword evidence="1" id="KW-0472">Membrane</keyword>
<dbReference type="AlphaFoldDB" id="A0A8J5XY66"/>
<evidence type="ECO:0000313" key="3">
    <source>
        <dbReference type="Proteomes" id="UP000751190"/>
    </source>
</evidence>
<keyword evidence="3" id="KW-1185">Reference proteome</keyword>
<proteinExistence type="predicted"/>
<evidence type="ECO:0000313" key="2">
    <source>
        <dbReference type="EMBL" id="KAG8471211.1"/>
    </source>
</evidence>
<organism evidence="2 3">
    <name type="scientific">Diacronema lutheri</name>
    <name type="common">Unicellular marine alga</name>
    <name type="synonym">Monochrysis lutheri</name>
    <dbReference type="NCBI Taxonomy" id="2081491"/>
    <lineage>
        <taxon>Eukaryota</taxon>
        <taxon>Haptista</taxon>
        <taxon>Haptophyta</taxon>
        <taxon>Pavlovophyceae</taxon>
        <taxon>Pavlovales</taxon>
        <taxon>Pavlovaceae</taxon>
        <taxon>Diacronema</taxon>
    </lineage>
</organism>
<gene>
    <name evidence="2" type="ORF">KFE25_009632</name>
</gene>
<keyword evidence="1" id="KW-0812">Transmembrane</keyword>
<feature type="transmembrane region" description="Helical" evidence="1">
    <location>
        <begin position="20"/>
        <end position="39"/>
    </location>
</feature>